<feature type="compositionally biased region" description="Basic residues" evidence="2">
    <location>
        <begin position="274"/>
        <end position="286"/>
    </location>
</feature>
<protein>
    <recommendedName>
        <fullName evidence="5">DUF4515 domain-containing protein</fullName>
    </recommendedName>
</protein>
<sequence length="316" mass="37212">MTEEMYLTKIEHLQDQLESCQLECGQLEKQNKDLLVLTDKLEKDKVEASKCVTRMAAQKEKRLDELHDELIRQKENSQWAIREILQNHSREMEEIQQQIDHLNTIKAQQAVEIEEGEKKLMELKQQKSQAESLEKEILLAEIAFQKRTEEMESLMKKSLERRQERLEEKRKRDADIIFEQLNAKIEERLEFCKFLSKEAKEQAQEVADLKDKVADISAMRSDVMAQSRVTAEEKSSLIKELKEHEKLLKQIISERTRQRTKLQLKVEETDKHRAPPRLKLSFRRRSAPSSLPHWTAEPEAFSPSTTPVMTRPPERS</sequence>
<organism evidence="3 4">
    <name type="scientific">Oryzias javanicus</name>
    <name type="common">Javanese ricefish</name>
    <name type="synonym">Aplocheilus javanicus</name>
    <dbReference type="NCBI Taxonomy" id="123683"/>
    <lineage>
        <taxon>Eukaryota</taxon>
        <taxon>Metazoa</taxon>
        <taxon>Chordata</taxon>
        <taxon>Craniata</taxon>
        <taxon>Vertebrata</taxon>
        <taxon>Euteleostomi</taxon>
        <taxon>Actinopterygii</taxon>
        <taxon>Neopterygii</taxon>
        <taxon>Teleostei</taxon>
        <taxon>Neoteleostei</taxon>
        <taxon>Acanthomorphata</taxon>
        <taxon>Ovalentaria</taxon>
        <taxon>Atherinomorphae</taxon>
        <taxon>Beloniformes</taxon>
        <taxon>Adrianichthyidae</taxon>
        <taxon>Oryziinae</taxon>
        <taxon>Oryzias</taxon>
    </lineage>
</organism>
<feature type="region of interest" description="Disordered" evidence="2">
    <location>
        <begin position="264"/>
        <end position="316"/>
    </location>
</feature>
<keyword evidence="1" id="KW-0175">Coiled coil</keyword>
<dbReference type="AlphaFoldDB" id="A0A437CEY3"/>
<name>A0A437CEY3_ORYJA</name>
<reference evidence="3 4" key="2">
    <citation type="submission" date="2019-01" db="EMBL/GenBank/DDBJ databases">
        <title>A chromosome length genome reference of the Java medaka (oryzias javanicus).</title>
        <authorList>
            <person name="Herpin A."/>
            <person name="Takehana Y."/>
            <person name="Naruse K."/>
            <person name="Ansai S."/>
            <person name="Kawaguchi M."/>
        </authorList>
    </citation>
    <scope>NUCLEOTIDE SEQUENCE [LARGE SCALE GENOMIC DNA]</scope>
    <source>
        <strain evidence="3">RS831</strain>
        <tissue evidence="3">Whole body</tissue>
    </source>
</reference>
<evidence type="ECO:0000256" key="2">
    <source>
        <dbReference type="SAM" id="MobiDB-lite"/>
    </source>
</evidence>
<gene>
    <name evidence="3" type="ORF">OJAV_G00170400</name>
</gene>
<dbReference type="EMBL" id="CM012453">
    <property type="protein sequence ID" value="RVE61410.1"/>
    <property type="molecule type" value="Genomic_DNA"/>
</dbReference>
<dbReference type="Proteomes" id="UP000283210">
    <property type="component" value="Chromosome 17"/>
</dbReference>
<evidence type="ECO:0000313" key="4">
    <source>
        <dbReference type="Proteomes" id="UP000283210"/>
    </source>
</evidence>
<proteinExistence type="predicted"/>
<dbReference type="OrthoDB" id="166611at2759"/>
<feature type="compositionally biased region" description="Basic and acidic residues" evidence="2">
    <location>
        <begin position="264"/>
        <end position="273"/>
    </location>
</feature>
<evidence type="ECO:0000256" key="1">
    <source>
        <dbReference type="SAM" id="Coils"/>
    </source>
</evidence>
<evidence type="ECO:0008006" key="5">
    <source>
        <dbReference type="Google" id="ProtNLM"/>
    </source>
</evidence>
<keyword evidence="4" id="KW-1185">Reference proteome</keyword>
<reference evidence="3 4" key="1">
    <citation type="submission" date="2018-11" db="EMBL/GenBank/DDBJ databases">
        <authorList>
            <person name="Lopez-Roques C."/>
            <person name="Donnadieu C."/>
            <person name="Bouchez O."/>
            <person name="Klopp C."/>
            <person name="Cabau C."/>
            <person name="Zahm M."/>
        </authorList>
    </citation>
    <scope>NUCLEOTIDE SEQUENCE [LARGE SCALE GENOMIC DNA]</scope>
    <source>
        <strain evidence="3">RS831</strain>
        <tissue evidence="3">Whole body</tissue>
    </source>
</reference>
<feature type="coiled-coil region" evidence="1">
    <location>
        <begin position="56"/>
        <end position="254"/>
    </location>
</feature>
<accession>A0A437CEY3</accession>
<evidence type="ECO:0000313" key="3">
    <source>
        <dbReference type="EMBL" id="RVE61410.1"/>
    </source>
</evidence>